<sequence length="251" mass="27032">MSSERVTGEGKVMTESNILFLHPVGLDHQSSSWTTIPKHRAVTFPGHGDRTRSRPGLTLDDMADEIVGWVHEPVHVVGASMGGMVALHLALKHPDAVLSLVLACTSAGGKQDVMEARAATTEERGAEGMLQDTLTRWFTTNALAQTDWPDPMVYARERLLAMDTGALADTWRALGGHDVWARLGEIAAPATCLAGTHDVSSPPAIVRKMAAGLAQSRYCEIDAPHMAHLENPVAFSDAVNAHFEWVGAKNQ</sequence>
<dbReference type="GO" id="GO:0016020">
    <property type="term" value="C:membrane"/>
    <property type="evidence" value="ECO:0007669"/>
    <property type="project" value="TreeGrafter"/>
</dbReference>
<feature type="domain" description="AB hydrolase-1" evidence="2">
    <location>
        <begin position="18"/>
        <end position="238"/>
    </location>
</feature>
<dbReference type="InterPro" id="IPR000073">
    <property type="entry name" value="AB_hydrolase_1"/>
</dbReference>
<evidence type="ECO:0000313" key="4">
    <source>
        <dbReference type="Proteomes" id="UP000237752"/>
    </source>
</evidence>
<comment type="caution">
    <text evidence="3">The sequence shown here is derived from an EMBL/GenBank/DDBJ whole genome shotgun (WGS) entry which is preliminary data.</text>
</comment>
<reference evidence="3 4" key="1">
    <citation type="submission" date="2018-03" db="EMBL/GenBank/DDBJ databases">
        <title>Genomic Encyclopedia of Archaeal and Bacterial Type Strains, Phase II (KMG-II): from individual species to whole genera.</title>
        <authorList>
            <person name="Goeker M."/>
        </authorList>
    </citation>
    <scope>NUCLEOTIDE SEQUENCE [LARGE SCALE GENOMIC DNA]</scope>
    <source>
        <strain evidence="3 4">DSM 100065</strain>
    </source>
</reference>
<dbReference type="AlphaFoldDB" id="A0A2T1A142"/>
<organism evidence="3 4">
    <name type="scientific">Antricoccus suffuscus</name>
    <dbReference type="NCBI Taxonomy" id="1629062"/>
    <lineage>
        <taxon>Bacteria</taxon>
        <taxon>Bacillati</taxon>
        <taxon>Actinomycetota</taxon>
        <taxon>Actinomycetes</taxon>
        <taxon>Geodermatophilales</taxon>
        <taxon>Antricoccaceae</taxon>
        <taxon>Antricoccus</taxon>
    </lineage>
</organism>
<keyword evidence="4" id="KW-1185">Reference proteome</keyword>
<protein>
    <submittedName>
        <fullName evidence="3">3-oxoadipate enol-lactonase</fullName>
    </submittedName>
</protein>
<dbReference type="Pfam" id="PF12697">
    <property type="entry name" value="Abhydrolase_6"/>
    <property type="match status" value="1"/>
</dbReference>
<evidence type="ECO:0000256" key="1">
    <source>
        <dbReference type="ARBA" id="ARBA00022801"/>
    </source>
</evidence>
<dbReference type="SUPFAM" id="SSF53474">
    <property type="entry name" value="alpha/beta-Hydrolases"/>
    <property type="match status" value="1"/>
</dbReference>
<dbReference type="Proteomes" id="UP000237752">
    <property type="component" value="Unassembled WGS sequence"/>
</dbReference>
<name>A0A2T1A142_9ACTN</name>
<gene>
    <name evidence="3" type="ORF">CLV47_106194</name>
</gene>
<dbReference type="PANTHER" id="PTHR43798">
    <property type="entry name" value="MONOACYLGLYCEROL LIPASE"/>
    <property type="match status" value="1"/>
</dbReference>
<dbReference type="Gene3D" id="3.40.50.1820">
    <property type="entry name" value="alpha/beta hydrolase"/>
    <property type="match status" value="1"/>
</dbReference>
<accession>A0A2T1A142</accession>
<dbReference type="RefSeq" id="WP_106348812.1">
    <property type="nucleotide sequence ID" value="NZ_PVUE01000006.1"/>
</dbReference>
<dbReference type="InterPro" id="IPR029058">
    <property type="entry name" value="AB_hydrolase_fold"/>
</dbReference>
<dbReference type="EMBL" id="PVUE01000006">
    <property type="protein sequence ID" value="PRZ42322.1"/>
    <property type="molecule type" value="Genomic_DNA"/>
</dbReference>
<evidence type="ECO:0000259" key="2">
    <source>
        <dbReference type="Pfam" id="PF12697"/>
    </source>
</evidence>
<keyword evidence="1" id="KW-0378">Hydrolase</keyword>
<proteinExistence type="predicted"/>
<evidence type="ECO:0000313" key="3">
    <source>
        <dbReference type="EMBL" id="PRZ42322.1"/>
    </source>
</evidence>
<dbReference type="InterPro" id="IPR050266">
    <property type="entry name" value="AB_hydrolase_sf"/>
</dbReference>
<dbReference type="OrthoDB" id="9802489at2"/>
<dbReference type="PANTHER" id="PTHR43798:SF31">
    <property type="entry name" value="AB HYDROLASE SUPERFAMILY PROTEIN YCLE"/>
    <property type="match status" value="1"/>
</dbReference>
<dbReference type="GO" id="GO:0016787">
    <property type="term" value="F:hydrolase activity"/>
    <property type="evidence" value="ECO:0007669"/>
    <property type="project" value="UniProtKB-KW"/>
</dbReference>